<evidence type="ECO:0000256" key="4">
    <source>
        <dbReference type="ARBA" id="ARBA00023163"/>
    </source>
</evidence>
<accession>A0A0D2DRV8</accession>
<dbReference type="SMART" id="SM00066">
    <property type="entry name" value="GAL4"/>
    <property type="match status" value="1"/>
</dbReference>
<dbReference type="Gene3D" id="4.10.240.10">
    <property type="entry name" value="Zn(2)-C6 fungal-type DNA-binding domain"/>
    <property type="match status" value="1"/>
</dbReference>
<dbReference type="InterPro" id="IPR001138">
    <property type="entry name" value="Zn2Cys6_DnaBD"/>
</dbReference>
<dbReference type="GO" id="GO:0000435">
    <property type="term" value="P:positive regulation of transcription from RNA polymerase II promoter by galactose"/>
    <property type="evidence" value="ECO:0007669"/>
    <property type="project" value="TreeGrafter"/>
</dbReference>
<keyword evidence="1" id="KW-0479">Metal-binding</keyword>
<feature type="transmembrane region" description="Helical" evidence="7">
    <location>
        <begin position="511"/>
        <end position="534"/>
    </location>
</feature>
<evidence type="ECO:0000313" key="10">
    <source>
        <dbReference type="Proteomes" id="UP000053342"/>
    </source>
</evidence>
<dbReference type="OrthoDB" id="4064873at2759"/>
<feature type="domain" description="Zn(2)-C6 fungal-type" evidence="8">
    <location>
        <begin position="17"/>
        <end position="48"/>
    </location>
</feature>
<dbReference type="PANTHER" id="PTHR47424:SF9">
    <property type="entry name" value="TAH-2"/>
    <property type="match status" value="1"/>
</dbReference>
<dbReference type="SUPFAM" id="SSF57701">
    <property type="entry name" value="Zn2/Cys6 DNA-binding domain"/>
    <property type="match status" value="1"/>
</dbReference>
<dbReference type="InterPro" id="IPR007219">
    <property type="entry name" value="XnlR_reg_dom"/>
</dbReference>
<evidence type="ECO:0000256" key="1">
    <source>
        <dbReference type="ARBA" id="ARBA00022723"/>
    </source>
</evidence>
<gene>
    <name evidence="9" type="ORF">PV06_04086</name>
</gene>
<dbReference type="GeneID" id="27356160"/>
<dbReference type="GO" id="GO:0006351">
    <property type="term" value="P:DNA-templated transcription"/>
    <property type="evidence" value="ECO:0007669"/>
    <property type="project" value="InterPro"/>
</dbReference>
<evidence type="ECO:0000259" key="8">
    <source>
        <dbReference type="PROSITE" id="PS50048"/>
    </source>
</evidence>
<feature type="region of interest" description="Disordered" evidence="6">
    <location>
        <begin position="37"/>
        <end position="104"/>
    </location>
</feature>
<keyword evidence="7" id="KW-1133">Transmembrane helix</keyword>
<name>A0A0D2DRV8_9EURO</name>
<dbReference type="PROSITE" id="PS00463">
    <property type="entry name" value="ZN2_CY6_FUNGAL_1"/>
    <property type="match status" value="1"/>
</dbReference>
<keyword evidence="4" id="KW-0804">Transcription</keyword>
<dbReference type="CDD" id="cd12148">
    <property type="entry name" value="fungal_TF_MHR"/>
    <property type="match status" value="1"/>
</dbReference>
<evidence type="ECO:0000256" key="5">
    <source>
        <dbReference type="ARBA" id="ARBA00023242"/>
    </source>
</evidence>
<dbReference type="Pfam" id="PF00172">
    <property type="entry name" value="Zn_clus"/>
    <property type="match status" value="1"/>
</dbReference>
<dbReference type="PROSITE" id="PS50048">
    <property type="entry name" value="ZN2_CY6_FUNGAL_2"/>
    <property type="match status" value="1"/>
</dbReference>
<keyword evidence="10" id="KW-1185">Reference proteome</keyword>
<proteinExistence type="predicted"/>
<dbReference type="EMBL" id="KN847334">
    <property type="protein sequence ID" value="KIW45723.1"/>
    <property type="molecule type" value="Genomic_DNA"/>
</dbReference>
<dbReference type="RefSeq" id="XP_016265939.1">
    <property type="nucleotide sequence ID" value="XM_016404934.1"/>
</dbReference>
<keyword evidence="2" id="KW-0805">Transcription regulation</keyword>
<keyword evidence="3" id="KW-0238">DNA-binding</keyword>
<dbReference type="GO" id="GO:0000981">
    <property type="term" value="F:DNA-binding transcription factor activity, RNA polymerase II-specific"/>
    <property type="evidence" value="ECO:0007669"/>
    <property type="project" value="InterPro"/>
</dbReference>
<feature type="compositionally biased region" description="Polar residues" evidence="6">
    <location>
        <begin position="62"/>
        <end position="76"/>
    </location>
</feature>
<keyword evidence="7" id="KW-0812">Transmembrane</keyword>
<dbReference type="GO" id="GO:0000978">
    <property type="term" value="F:RNA polymerase II cis-regulatory region sequence-specific DNA binding"/>
    <property type="evidence" value="ECO:0007669"/>
    <property type="project" value="TreeGrafter"/>
</dbReference>
<dbReference type="HOGENOM" id="CLU_010170_3_1_1"/>
<evidence type="ECO:0000256" key="3">
    <source>
        <dbReference type="ARBA" id="ARBA00023125"/>
    </source>
</evidence>
<evidence type="ECO:0000256" key="7">
    <source>
        <dbReference type="SAM" id="Phobius"/>
    </source>
</evidence>
<evidence type="ECO:0000256" key="2">
    <source>
        <dbReference type="ARBA" id="ARBA00023015"/>
    </source>
</evidence>
<evidence type="ECO:0000313" key="9">
    <source>
        <dbReference type="EMBL" id="KIW45723.1"/>
    </source>
</evidence>
<evidence type="ECO:0000256" key="6">
    <source>
        <dbReference type="SAM" id="MobiDB-lite"/>
    </source>
</evidence>
<dbReference type="Pfam" id="PF04082">
    <property type="entry name" value="Fungal_trans"/>
    <property type="match status" value="1"/>
</dbReference>
<dbReference type="PANTHER" id="PTHR47424">
    <property type="entry name" value="REGULATORY PROTEIN GAL4"/>
    <property type="match status" value="1"/>
</dbReference>
<protein>
    <recommendedName>
        <fullName evidence="8">Zn(2)-C6 fungal-type domain-containing protein</fullName>
    </recommendedName>
</protein>
<reference evidence="9 10" key="1">
    <citation type="submission" date="2015-01" db="EMBL/GenBank/DDBJ databases">
        <title>The Genome Sequence of Exophiala oligosperma CBS72588.</title>
        <authorList>
            <consortium name="The Broad Institute Genomics Platform"/>
            <person name="Cuomo C."/>
            <person name="de Hoog S."/>
            <person name="Gorbushina A."/>
            <person name="Stielow B."/>
            <person name="Teixiera M."/>
            <person name="Abouelleil A."/>
            <person name="Chapman S.B."/>
            <person name="Priest M."/>
            <person name="Young S.K."/>
            <person name="Wortman J."/>
            <person name="Nusbaum C."/>
            <person name="Birren B."/>
        </authorList>
    </citation>
    <scope>NUCLEOTIDE SEQUENCE [LARGE SCALE GENOMIC DNA]</scope>
    <source>
        <strain evidence="9 10">CBS 72588</strain>
    </source>
</reference>
<sequence>MPRNRVRPEDRQRSVQACVACKTSKIRCDSQLPCSSCVSRDRGHSCSYSDSRRAHRPPSESFRPSISGSQSTTIDTGNGGLGHTQIQTPSVSTTAAEPLTPGQSPDFRMLLTSKGEKVYIGATASLSFLQFLREKVRQCIGSTDFTDGHSNNIMFEAELEGDATMVVDEDLEESRPLIECFLEATSGILDVFSSSEVEMLWRQSCEIPAGSVSSSPSVEADLAPLYMAIAIGAQFRASSDADRHLASSYLRKVQKLAFEGMLYDTSLSMVRLFTLMAFYMMGACRRNTAAIYLGVASKAAVALGLHMTTARGGILDEEHRTRLRLWHSLRTLDTVANSILGRPGSLPLVRVDYLEGSEANQIGNGNQTVQAVATACSLLDEIIQNLGGVNKIDILQAEEALVKLRAWSRTLPVDLRRFPCHDSACATSADRQFAFGILHVSCVYYFTVILVTRPFLTVDLVGRLKPKPRYPSTHPADLVVASKVSKLSQVCLTSALYMAEICDKYASSCLLIGNFCFVKAWVFGAGLVLGFAIFAGESRSDIKHGFTRTCEVLRGLACMSPQAKHYFEILSRFSEDIGRYRQRRDLERRKVIEQYLDKILDLDVVQPLESQYSPAGQSWATTGAGRPRHAMTMSETEPFNFDALLDMSAGGPDVPWDDMSQLSAANLPDYDPFSMFFDGTE</sequence>
<dbReference type="GO" id="GO:0008270">
    <property type="term" value="F:zinc ion binding"/>
    <property type="evidence" value="ECO:0007669"/>
    <property type="project" value="InterPro"/>
</dbReference>
<dbReference type="CDD" id="cd00067">
    <property type="entry name" value="GAL4"/>
    <property type="match status" value="1"/>
</dbReference>
<organism evidence="9 10">
    <name type="scientific">Exophiala oligosperma</name>
    <dbReference type="NCBI Taxonomy" id="215243"/>
    <lineage>
        <taxon>Eukaryota</taxon>
        <taxon>Fungi</taxon>
        <taxon>Dikarya</taxon>
        <taxon>Ascomycota</taxon>
        <taxon>Pezizomycotina</taxon>
        <taxon>Eurotiomycetes</taxon>
        <taxon>Chaetothyriomycetidae</taxon>
        <taxon>Chaetothyriales</taxon>
        <taxon>Herpotrichiellaceae</taxon>
        <taxon>Exophiala</taxon>
    </lineage>
</organism>
<keyword evidence="7" id="KW-0472">Membrane</keyword>
<dbReference type="VEuPathDB" id="FungiDB:PV06_04086"/>
<feature type="compositionally biased region" description="Polar residues" evidence="6">
    <location>
        <begin position="84"/>
        <end position="95"/>
    </location>
</feature>
<dbReference type="GO" id="GO:0005634">
    <property type="term" value="C:nucleus"/>
    <property type="evidence" value="ECO:0007669"/>
    <property type="project" value="TreeGrafter"/>
</dbReference>
<keyword evidence="5" id="KW-0539">Nucleus</keyword>
<dbReference type="InterPro" id="IPR036864">
    <property type="entry name" value="Zn2-C6_fun-type_DNA-bd_sf"/>
</dbReference>
<dbReference type="Proteomes" id="UP000053342">
    <property type="component" value="Unassembled WGS sequence"/>
</dbReference>
<dbReference type="AlphaFoldDB" id="A0A0D2DRV8"/>
<dbReference type="STRING" id="215243.A0A0D2DRV8"/>
<dbReference type="InterPro" id="IPR051127">
    <property type="entry name" value="Fungal_SecMet_Regulators"/>
</dbReference>